<evidence type="ECO:0000256" key="11">
    <source>
        <dbReference type="SAM" id="Phobius"/>
    </source>
</evidence>
<evidence type="ECO:0000256" key="6">
    <source>
        <dbReference type="ARBA" id="ARBA00022692"/>
    </source>
</evidence>
<dbReference type="NCBIfam" id="NF040906">
    <property type="entry name" value="GguB"/>
    <property type="match status" value="1"/>
</dbReference>
<reference evidence="13" key="1">
    <citation type="journal article" date="2019" name="Int. J. Syst. Evol. Microbiol.">
        <title>The Global Catalogue of Microorganisms (GCM) 10K type strain sequencing project: providing services to taxonomists for standard genome sequencing and annotation.</title>
        <authorList>
            <consortium name="The Broad Institute Genomics Platform"/>
            <consortium name="The Broad Institute Genome Sequencing Center for Infectious Disease"/>
            <person name="Wu L."/>
            <person name="Ma J."/>
        </authorList>
    </citation>
    <scope>NUCLEOTIDE SEQUENCE [LARGE SCALE GENOMIC DNA]</scope>
    <source>
        <strain evidence="13">JCM 19125</strain>
    </source>
</reference>
<dbReference type="InterPro" id="IPR001851">
    <property type="entry name" value="ABC_transp_permease"/>
</dbReference>
<protein>
    <recommendedName>
        <fullName evidence="10">Xylose transport system permease protein XylH</fullName>
    </recommendedName>
</protein>
<evidence type="ECO:0000256" key="10">
    <source>
        <dbReference type="ARBA" id="ARBA00035686"/>
    </source>
</evidence>
<evidence type="ECO:0000256" key="3">
    <source>
        <dbReference type="ARBA" id="ARBA00022475"/>
    </source>
</evidence>
<organism evidence="12 13">
    <name type="scientific">Tessaracoccus lubricantis</name>
    <dbReference type="NCBI Taxonomy" id="545543"/>
    <lineage>
        <taxon>Bacteria</taxon>
        <taxon>Bacillati</taxon>
        <taxon>Actinomycetota</taxon>
        <taxon>Actinomycetes</taxon>
        <taxon>Propionibacteriales</taxon>
        <taxon>Propionibacteriaceae</taxon>
        <taxon>Tessaracoccus</taxon>
    </lineage>
</organism>
<evidence type="ECO:0000256" key="1">
    <source>
        <dbReference type="ARBA" id="ARBA00004651"/>
    </source>
</evidence>
<feature type="transmembrane region" description="Helical" evidence="11">
    <location>
        <begin position="179"/>
        <end position="198"/>
    </location>
</feature>
<evidence type="ECO:0000256" key="5">
    <source>
        <dbReference type="ARBA" id="ARBA00022597"/>
    </source>
</evidence>
<comment type="function">
    <text evidence="9">Part of the binding-protein-dependent transport system for D-xylose. Probably responsible for the translocation of the substrate across the membrane.</text>
</comment>
<evidence type="ECO:0000256" key="7">
    <source>
        <dbReference type="ARBA" id="ARBA00022989"/>
    </source>
</evidence>
<evidence type="ECO:0000313" key="13">
    <source>
        <dbReference type="Proteomes" id="UP001501521"/>
    </source>
</evidence>
<feature type="transmembrane region" description="Helical" evidence="11">
    <location>
        <begin position="71"/>
        <end position="89"/>
    </location>
</feature>
<keyword evidence="3" id="KW-1003">Cell membrane</keyword>
<feature type="transmembrane region" description="Helical" evidence="11">
    <location>
        <begin position="288"/>
        <end position="306"/>
    </location>
</feature>
<keyword evidence="8 11" id="KW-0472">Membrane</keyword>
<feature type="transmembrane region" description="Helical" evidence="11">
    <location>
        <begin position="96"/>
        <end position="116"/>
    </location>
</feature>
<dbReference type="PANTHER" id="PTHR32196:SF32">
    <property type="entry name" value="XYLOSE TRANSPORT SYSTEM PERMEASE PROTEIN XYLH"/>
    <property type="match status" value="1"/>
</dbReference>
<accession>A0ABP9FMQ0</accession>
<keyword evidence="6 11" id="KW-0812">Transmembrane</keyword>
<gene>
    <name evidence="12" type="primary">gguB</name>
    <name evidence="12" type="ORF">GCM10025789_25340</name>
</gene>
<keyword evidence="4" id="KW-0997">Cell inner membrane</keyword>
<dbReference type="CDD" id="cd06579">
    <property type="entry name" value="TM_PBP1_transp_AraH_like"/>
    <property type="match status" value="1"/>
</dbReference>
<keyword evidence="13" id="KW-1185">Reference proteome</keyword>
<evidence type="ECO:0000256" key="2">
    <source>
        <dbReference type="ARBA" id="ARBA00022448"/>
    </source>
</evidence>
<evidence type="ECO:0000256" key="9">
    <source>
        <dbReference type="ARBA" id="ARBA00035611"/>
    </source>
</evidence>
<keyword evidence="2" id="KW-0813">Transport</keyword>
<evidence type="ECO:0000256" key="4">
    <source>
        <dbReference type="ARBA" id="ARBA00022519"/>
    </source>
</evidence>
<feature type="transmembrane region" description="Helical" evidence="11">
    <location>
        <begin position="46"/>
        <end position="65"/>
    </location>
</feature>
<keyword evidence="5" id="KW-0762">Sugar transport</keyword>
<feature type="transmembrane region" description="Helical" evidence="11">
    <location>
        <begin position="18"/>
        <end position="39"/>
    </location>
</feature>
<name>A0ABP9FMQ0_9ACTN</name>
<keyword evidence="7 11" id="KW-1133">Transmembrane helix</keyword>
<dbReference type="PANTHER" id="PTHR32196">
    <property type="entry name" value="ABC TRANSPORTER PERMEASE PROTEIN YPHD-RELATED-RELATED"/>
    <property type="match status" value="1"/>
</dbReference>
<feature type="transmembrane region" description="Helical" evidence="11">
    <location>
        <begin position="210"/>
        <end position="232"/>
    </location>
</feature>
<evidence type="ECO:0000256" key="8">
    <source>
        <dbReference type="ARBA" id="ARBA00023136"/>
    </source>
</evidence>
<dbReference type="RefSeq" id="WP_345583407.1">
    <property type="nucleotide sequence ID" value="NZ_BAABLV010000036.1"/>
</dbReference>
<comment type="caution">
    <text evidence="12">The sequence shown here is derived from an EMBL/GenBank/DDBJ whole genome shotgun (WGS) entry which is preliminary data.</text>
</comment>
<comment type="subcellular location">
    <subcellularLocation>
        <location evidence="1">Cell membrane</location>
        <topology evidence="1">Multi-pass membrane protein</topology>
    </subcellularLocation>
</comment>
<dbReference type="Pfam" id="PF02653">
    <property type="entry name" value="BPD_transp_2"/>
    <property type="match status" value="2"/>
</dbReference>
<evidence type="ECO:0000313" key="12">
    <source>
        <dbReference type="EMBL" id="GAA4905040.1"/>
    </source>
</evidence>
<feature type="transmembrane region" description="Helical" evidence="11">
    <location>
        <begin position="318"/>
        <end position="336"/>
    </location>
</feature>
<feature type="transmembrane region" description="Helical" evidence="11">
    <location>
        <begin position="238"/>
        <end position="257"/>
    </location>
</feature>
<sequence length="396" mass="41667">MATVKNLLGAVNLRQSGIFLALVAIVILFQVWTQGLLLSPPNVTNLVLQYSYILVLAIGMLFVIVVGHIDLSVGSVIALVGAIAATLVIKMGQAWWIAVIAGIVVGLLIGIWHGFWVAYVGIPGFIVTLASMLLFRGATFMVLGSISLSPMSYEYKQIATGFIQGLFGTVPIFGANVDIFTLLIGIVAVVGFIVSVLRNRAARIRYEQPVDSMGLVIVKFVAIAAAVLFFAFQLAASRGFPIVLFILAALIIIYAFVSQNTIYGRHTYAIGGNIHAARLSGVNVKRTIMLVYVNMGLLSAIAGIIYSSRANGAQPAAGNGIELDAIAACFIGGAAVTGGVGRVVGAIIGGTIMAVMTNGMQLLGVETPTQQVVKGLVLLFAVAFDLLNKRRAVSKG</sequence>
<feature type="transmembrane region" description="Helical" evidence="11">
    <location>
        <begin position="122"/>
        <end position="143"/>
    </location>
</feature>
<dbReference type="EMBL" id="BAABLV010000036">
    <property type="protein sequence ID" value="GAA4905040.1"/>
    <property type="molecule type" value="Genomic_DNA"/>
</dbReference>
<dbReference type="Proteomes" id="UP001501521">
    <property type="component" value="Unassembled WGS sequence"/>
</dbReference>
<proteinExistence type="predicted"/>